<evidence type="ECO:0000256" key="17">
    <source>
        <dbReference type="ARBA" id="ARBA00049296"/>
    </source>
</evidence>
<feature type="compositionally biased region" description="Polar residues" evidence="20">
    <location>
        <begin position="407"/>
        <end position="426"/>
    </location>
</feature>
<comment type="catalytic activity">
    <reaction evidence="17">
        <text>13-(9Z-octadecenoyloxy)-octadecanoate + H2O = 13-hydroxy-octadecanoate + (9Z)-octadecenoate + H(+)</text>
        <dbReference type="Rhea" id="RHEA:52064"/>
        <dbReference type="ChEBI" id="CHEBI:15377"/>
        <dbReference type="ChEBI" id="CHEBI:15378"/>
        <dbReference type="ChEBI" id="CHEBI:30823"/>
        <dbReference type="ChEBI" id="CHEBI:136303"/>
        <dbReference type="ChEBI" id="CHEBI:136304"/>
    </reaction>
    <physiologicalReaction direction="left-to-right" evidence="17">
        <dbReference type="Rhea" id="RHEA:52065"/>
    </physiologicalReaction>
</comment>
<dbReference type="GO" id="GO:0005737">
    <property type="term" value="C:cytoplasm"/>
    <property type="evidence" value="ECO:0007669"/>
    <property type="project" value="UniProtKB-SubCell"/>
</dbReference>
<feature type="compositionally biased region" description="Polar residues" evidence="20">
    <location>
        <begin position="1704"/>
        <end position="1723"/>
    </location>
</feature>
<comment type="catalytic activity">
    <reaction evidence="15">
        <text>9-(9Z-octadecenoyloxy)-octadecanoate + H2O = 9-hydroxy-octadecanoate + (9Z)-octadecenoate + H(+)</text>
        <dbReference type="Rhea" id="RHEA:52048"/>
        <dbReference type="ChEBI" id="CHEBI:15377"/>
        <dbReference type="ChEBI" id="CHEBI:15378"/>
        <dbReference type="ChEBI" id="CHEBI:30823"/>
        <dbReference type="ChEBI" id="CHEBI:136282"/>
        <dbReference type="ChEBI" id="CHEBI:136286"/>
    </reaction>
    <physiologicalReaction direction="left-to-right" evidence="15">
        <dbReference type="Rhea" id="RHEA:52049"/>
    </physiologicalReaction>
</comment>
<dbReference type="GO" id="GO:0045095">
    <property type="term" value="C:keratin filament"/>
    <property type="evidence" value="ECO:0007669"/>
    <property type="project" value="TreeGrafter"/>
</dbReference>
<sequence length="1941" mass="214411">MAHRSQCSSAGDNPLDPNYLPTHYREEYRLAVDALVEEDREGYCRFLQDNDVVDFLCSPEIKYIQRSVQVPSDGNYGNQQRCLQDTEEDSSSDTYWPVHSDLDAPDLDLGWPQLNRFVGPTEVTTLVNPAEFDMPSIKEQARRLIRNAQQVVAIVMDMFTDVDIFAEVLDAAMRNVAVYILLDEQNAHHFVNMLSNCRVNLEMIQYLRVRTVSGISYQCRSGKMLKGQMMDRFLLTDCRAVLSGNYSFMWSFEKLHRCLAHLFLGQLVSTFDEEFRILFAQSQPLTIDNLPPPMEDFVPLPERQYLMDRAASFREARKYATVDNPCPDEWPRHPFDEKIDTDRKKLPHNRHESPHRSLDPQGAVDMYKYPAQQSRVGQTYDQNSRMPFNMMESPNFKRHSYAEGNPGRQTPYQPMWQPGNQPNPESQGGPFHRSHHAPPRAGVDAGYSAYDKFRGLAYPSVDQNPDPGLPHEMEQPETFDLVHNYLSSTSNVDMDQIPDKFNPPAELSSGSFRPRRLSTGQPHACETAPSLSSPAEETTQILPASNTNRKDPAVRQGLRNYRINSYLSTCDDAGDEDMPLPPHQASDPFEETPNPSYNSVSGPDLLTTKFPNRKDFVTLAAQAKITPSTSESSLTEADKTDETEQQEPKDVRPEESFRRRYNATVQRSSRLRSSLIFSSQLEQPVSQDVRTTKGEQDDKAEGTQSKLPFAFQVLGQRKTIAKEPFEWSRYVKEATGSLTEPSKEGELENKEGVENITDNQKNTDIVAASKPIDITLLRQSTSQCELSKIDQPMRFSESLLDMSDADNRLMFFKQLAAKRKAEKVAAPAKGNTAKVVLNTQTDLKNTTGKIEQPAPSVVGASCVNEQSSVTTDSEKLELKKSKSQVSTSITDPSNSQPLKDPSLKEEPESSSPGLSYAEQLASSKSAHLEINTSSPPNSSESSAAHSPVGVEPSLSLSTPLEPSSSEQIQSDVDASKNITVYPTQPLIVREPFKWNRNVRSAIFDSTIKKPLKAYTVEEETHNSSGVKHPTNSDSKATSKATEVEQVIPHFVLRPSTSEIELSKTDQPVLHPQSLLGEPTVDMNDADMRLLVFRELAAKRKAEKAAAAKDPATVSLKTHSDADGATGCSKKGEPTLCKTALEKNVTKYIAQLTPTESPTVDNDYVQSKTIVQKKQSQNPVPMASCENEQSSVTMDSEKSQLKKSQHQVSTSKPDPSQSTLPSPPLKDPNLLKPSVKEGSQFPPSTIEHSEPSHVTSSTESTPRSANELETLKHDSFSKESSVSDSSSAEQPAFPKSTPLEMTTFSTCLSQPLSTTAPSTTLESNPTDNKTADTTAPAESLLPPSLESSKTSSQTPEAATQPVVSPDMETMKPKSIGVPSEIPATLESGVAESNTSSKASESHSKPYSFQAPIKKLPQEPCSHPTSSKMELPKTESNSVALESSSFTAVLPAQEDVEDKTDASLRTRLSPPCSVDPTTHSESLICNIEKEPVVSTKLNASETTSEEIQIEKTSASNPDVPPSILALTQPVPPSSSTLGPDSDGSVVLSKPETMAKSMPPMPTLSEVSSSPKLSSPDCSKESPIPFELESLSDNPTKPTLEVSLNQTSDQTKPSVACEIEYITSENCPPEPKVTTEKSNVCKVTNKHGQPDTTVESKTSEAKSTDTITKTILQDSACPGKQSDQSKSASSEKVSITSSEESVPLSPHSKQPKVNQSRYHSSTANVISSSNLRDDTKLLLGQISANSQSRNEPAKELPVTDDDKESKADKNDKGRYKCREAKTAEEREVLLQKIQSMRKANKVYSRFEFVVLLFWMIFAYDRELVYPATIDAFFPPWMNHAMHTFVFPILLGEFLVQPHTYPKTLHGLAVLGVVGLSYLSWVIWVYLSVGVWVYPLLGLFSNGGLVGLFLFNMSMATLLYLLGEKLNCCVWGKLNDNAMTKRKRL</sequence>
<comment type="catalytic activity">
    <reaction evidence="11">
        <text>13-octadecanoyloxy-octadecanoate + H2O = 13-hydroxy-octadecanoate + octadecanoate + H(+)</text>
        <dbReference type="Rhea" id="RHEA:52084"/>
        <dbReference type="ChEBI" id="CHEBI:15377"/>
        <dbReference type="ChEBI" id="CHEBI:15378"/>
        <dbReference type="ChEBI" id="CHEBI:25629"/>
        <dbReference type="ChEBI" id="CHEBI:136304"/>
        <dbReference type="ChEBI" id="CHEBI:136335"/>
    </reaction>
    <physiologicalReaction direction="left-to-right" evidence="11">
        <dbReference type="Rhea" id="RHEA:52085"/>
    </physiologicalReaction>
</comment>
<proteinExistence type="inferred from homology"/>
<comment type="catalytic activity">
    <reaction evidence="14">
        <text>12-(9Z-octadecenoyloxy)-octadecanoate + H2O = 12-hydroxyoctadecanoate + (9Z)-octadecenoate + H(+)</text>
        <dbReference type="Rhea" id="RHEA:52060"/>
        <dbReference type="ChEBI" id="CHEBI:15377"/>
        <dbReference type="ChEBI" id="CHEBI:15378"/>
        <dbReference type="ChEBI" id="CHEBI:30823"/>
        <dbReference type="ChEBI" id="CHEBI:84201"/>
        <dbReference type="ChEBI" id="CHEBI:136302"/>
    </reaction>
    <physiologicalReaction direction="left-to-right" evidence="14">
        <dbReference type="Rhea" id="RHEA:52061"/>
    </physiologicalReaction>
</comment>
<evidence type="ECO:0000256" key="11">
    <source>
        <dbReference type="ARBA" id="ARBA00047427"/>
    </source>
</evidence>
<evidence type="ECO:0000256" key="15">
    <source>
        <dbReference type="ARBA" id="ARBA00048800"/>
    </source>
</evidence>
<evidence type="ECO:0000256" key="6">
    <source>
        <dbReference type="ARBA" id="ARBA00022490"/>
    </source>
</evidence>
<dbReference type="GO" id="GO:0044380">
    <property type="term" value="P:protein localization to cytoskeleton"/>
    <property type="evidence" value="ECO:0007669"/>
    <property type="project" value="TreeGrafter"/>
</dbReference>
<evidence type="ECO:0000256" key="3">
    <source>
        <dbReference type="ARBA" id="ARBA00004496"/>
    </source>
</evidence>
<comment type="caution">
    <text evidence="23">The sequence shown here is derived from an EMBL/GenBank/DDBJ whole genome shotgun (WGS) entry which is preliminary data.</text>
</comment>
<feature type="compositionally biased region" description="Low complexity" evidence="20">
    <location>
        <begin position="1277"/>
        <end position="1286"/>
    </location>
</feature>
<evidence type="ECO:0000256" key="18">
    <source>
        <dbReference type="ARBA" id="ARBA00049322"/>
    </source>
</evidence>
<feature type="compositionally biased region" description="Basic and acidic residues" evidence="20">
    <location>
        <begin position="636"/>
        <end position="658"/>
    </location>
</feature>
<evidence type="ECO:0000256" key="13">
    <source>
        <dbReference type="ARBA" id="ARBA00048680"/>
    </source>
</evidence>
<feature type="compositionally biased region" description="Low complexity" evidence="20">
    <location>
        <begin position="1333"/>
        <end position="1351"/>
    </location>
</feature>
<feature type="compositionally biased region" description="Polar residues" evidence="20">
    <location>
        <begin position="1661"/>
        <end position="1670"/>
    </location>
</feature>
<name>A0A9Q0EPC9_9TELE</name>
<feature type="compositionally biased region" description="Basic and acidic residues" evidence="20">
    <location>
        <begin position="330"/>
        <end position="358"/>
    </location>
</feature>
<accession>A0A9Q0EPC9</accession>
<dbReference type="Pfam" id="PF04750">
    <property type="entry name" value="Far-17a_AIG1"/>
    <property type="match status" value="1"/>
</dbReference>
<feature type="region of interest" description="Disordered" evidence="20">
    <location>
        <begin position="504"/>
        <end position="551"/>
    </location>
</feature>
<dbReference type="GO" id="GO:0016020">
    <property type="term" value="C:membrane"/>
    <property type="evidence" value="ECO:0007669"/>
    <property type="project" value="InterPro"/>
</dbReference>
<dbReference type="PANTHER" id="PTHR16181:SF16">
    <property type="entry name" value="FAMILY WITH SEQUENCE SIMILARITY 83 MEMBER HA"/>
    <property type="match status" value="1"/>
</dbReference>
<evidence type="ECO:0000313" key="23">
    <source>
        <dbReference type="EMBL" id="KAJ3610819.1"/>
    </source>
</evidence>
<comment type="catalytic activity">
    <reaction evidence="18">
        <text>13-(9Z-hexadecenoyloxy)-octadecanoate + H2O = 13-hydroxy-octadecanoate + (9Z)-hexadecenoate + H(+)</text>
        <dbReference type="Rhea" id="RHEA:52076"/>
        <dbReference type="ChEBI" id="CHEBI:15377"/>
        <dbReference type="ChEBI" id="CHEBI:15378"/>
        <dbReference type="ChEBI" id="CHEBI:32372"/>
        <dbReference type="ChEBI" id="CHEBI:136304"/>
        <dbReference type="ChEBI" id="CHEBI:136315"/>
    </reaction>
    <physiologicalReaction direction="left-to-right" evidence="18">
        <dbReference type="Rhea" id="RHEA:52077"/>
    </physiologicalReaction>
</comment>
<comment type="catalytic activity">
    <reaction evidence="1">
        <text>9-(9Z-hexadecenoyloxy)-octadecanoate + H2O = (9Z)-hexadecenoate + 9-hydroxy-octadecanoate + H(+)</text>
        <dbReference type="Rhea" id="RHEA:52068"/>
        <dbReference type="ChEBI" id="CHEBI:15377"/>
        <dbReference type="ChEBI" id="CHEBI:15378"/>
        <dbReference type="ChEBI" id="CHEBI:32372"/>
        <dbReference type="ChEBI" id="CHEBI:136286"/>
        <dbReference type="ChEBI" id="CHEBI:136309"/>
    </reaction>
    <physiologicalReaction direction="left-to-right" evidence="1">
        <dbReference type="Rhea" id="RHEA:52069"/>
    </physiologicalReaction>
</comment>
<keyword evidence="6" id="KW-0963">Cytoplasm</keyword>
<feature type="compositionally biased region" description="Polar residues" evidence="20">
    <location>
        <begin position="529"/>
        <end position="547"/>
    </location>
</feature>
<feature type="region of interest" description="Disordered" evidence="20">
    <location>
        <begin position="1622"/>
        <end position="1723"/>
    </location>
</feature>
<feature type="region of interest" description="Disordered" evidence="20">
    <location>
        <begin position="1739"/>
        <end position="1773"/>
    </location>
</feature>
<feature type="compositionally biased region" description="Polar residues" evidence="20">
    <location>
        <begin position="1421"/>
        <end position="1445"/>
    </location>
</feature>
<comment type="catalytic activity">
    <reaction evidence="19">
        <text>12-(9Z-hexadecenoyloxy)-octadecanoate + H2O = 12-hydroxyoctadecanoate + (9Z)-hexadecenoate + H(+)</text>
        <dbReference type="Rhea" id="RHEA:52072"/>
        <dbReference type="ChEBI" id="CHEBI:15377"/>
        <dbReference type="ChEBI" id="CHEBI:15378"/>
        <dbReference type="ChEBI" id="CHEBI:32372"/>
        <dbReference type="ChEBI" id="CHEBI:84201"/>
        <dbReference type="ChEBI" id="CHEBI:136312"/>
    </reaction>
    <physiologicalReaction direction="left-to-right" evidence="19">
        <dbReference type="Rhea" id="RHEA:52073"/>
    </physiologicalReaction>
</comment>
<dbReference type="GO" id="GO:1990254">
    <property type="term" value="F:keratin filament binding"/>
    <property type="evidence" value="ECO:0007669"/>
    <property type="project" value="TreeGrafter"/>
</dbReference>
<comment type="similarity">
    <text evidence="4">Belongs to the FAM83 family.</text>
</comment>
<feature type="compositionally biased region" description="Polar residues" evidence="20">
    <location>
        <begin position="1633"/>
        <end position="1653"/>
    </location>
</feature>
<feature type="compositionally biased region" description="Basic and acidic residues" evidence="20">
    <location>
        <begin position="1760"/>
        <end position="1773"/>
    </location>
</feature>
<evidence type="ECO:0000256" key="2">
    <source>
        <dbReference type="ARBA" id="ARBA00004127"/>
    </source>
</evidence>
<gene>
    <name evidence="23" type="ORF">NHX12_022910</name>
</gene>
<evidence type="ECO:0000256" key="16">
    <source>
        <dbReference type="ARBA" id="ARBA00049221"/>
    </source>
</evidence>
<dbReference type="GO" id="GO:0012505">
    <property type="term" value="C:endomembrane system"/>
    <property type="evidence" value="ECO:0007669"/>
    <property type="project" value="UniProtKB-SubCell"/>
</dbReference>
<dbReference type="Pfam" id="PF07894">
    <property type="entry name" value="SACK1"/>
    <property type="match status" value="1"/>
</dbReference>
<feature type="region of interest" description="Disordered" evidence="20">
    <location>
        <begin position="681"/>
        <end position="703"/>
    </location>
</feature>
<keyword evidence="9 21" id="KW-0472">Membrane</keyword>
<dbReference type="GO" id="GO:0045104">
    <property type="term" value="P:intermediate filament cytoskeleton organization"/>
    <property type="evidence" value="ECO:0007669"/>
    <property type="project" value="TreeGrafter"/>
</dbReference>
<evidence type="ECO:0000256" key="9">
    <source>
        <dbReference type="ARBA" id="ARBA00023136"/>
    </source>
</evidence>
<dbReference type="GO" id="GO:0019901">
    <property type="term" value="F:protein kinase binding"/>
    <property type="evidence" value="ECO:0007669"/>
    <property type="project" value="TreeGrafter"/>
</dbReference>
<comment type="catalytic activity">
    <reaction evidence="16">
        <text>9-octadecanoyloxy-octadecanoate + H2O = 9-hydroxy-octadecanoate + octadecanoate + H(+)</text>
        <dbReference type="Rhea" id="RHEA:52096"/>
        <dbReference type="ChEBI" id="CHEBI:15377"/>
        <dbReference type="ChEBI" id="CHEBI:15378"/>
        <dbReference type="ChEBI" id="CHEBI:25629"/>
        <dbReference type="ChEBI" id="CHEBI:136286"/>
        <dbReference type="ChEBI" id="CHEBI:136373"/>
    </reaction>
    <physiologicalReaction direction="left-to-right" evidence="16">
        <dbReference type="Rhea" id="RHEA:52097"/>
    </physiologicalReaction>
</comment>
<evidence type="ECO:0000256" key="1">
    <source>
        <dbReference type="ARBA" id="ARBA00000923"/>
    </source>
</evidence>
<feature type="region of interest" description="Disordered" evidence="20">
    <location>
        <begin position="625"/>
        <end position="664"/>
    </location>
</feature>
<keyword evidence="8 21" id="KW-1133">Transmembrane helix</keyword>
<evidence type="ECO:0000256" key="5">
    <source>
        <dbReference type="ARBA" id="ARBA00009300"/>
    </source>
</evidence>
<feature type="compositionally biased region" description="Low complexity" evidence="20">
    <location>
        <begin position="933"/>
        <end position="966"/>
    </location>
</feature>
<reference evidence="23" key="1">
    <citation type="submission" date="2022-07" db="EMBL/GenBank/DDBJ databases">
        <title>Chromosome-level genome of Muraenolepis orangiensis.</title>
        <authorList>
            <person name="Kim J."/>
        </authorList>
    </citation>
    <scope>NUCLEOTIDE SEQUENCE</scope>
    <source>
        <strain evidence="23">KU_S4_2022</strain>
        <tissue evidence="23">Muscle</tissue>
    </source>
</reference>
<evidence type="ECO:0000256" key="10">
    <source>
        <dbReference type="ARBA" id="ARBA00047368"/>
    </source>
</evidence>
<feature type="region of interest" description="Disordered" evidence="20">
    <location>
        <begin position="569"/>
        <end position="601"/>
    </location>
</feature>
<dbReference type="SUPFAM" id="SSF56024">
    <property type="entry name" value="Phospholipase D/nuclease"/>
    <property type="match status" value="1"/>
</dbReference>
<feature type="transmembrane region" description="Helical" evidence="21">
    <location>
        <begin position="1799"/>
        <end position="1816"/>
    </location>
</feature>
<dbReference type="InterPro" id="IPR006838">
    <property type="entry name" value="ADTRP_AIG1"/>
</dbReference>
<keyword evidence="24" id="KW-1185">Reference proteome</keyword>
<feature type="region of interest" description="Disordered" evidence="20">
    <location>
        <begin position="330"/>
        <end position="362"/>
    </location>
</feature>
<dbReference type="InterPro" id="IPR012461">
    <property type="entry name" value="SACK1"/>
</dbReference>
<protein>
    <recommendedName>
        <fullName evidence="22">Scaffolding anchor of CK1 domain-containing protein</fullName>
    </recommendedName>
</protein>
<feature type="domain" description="Scaffolding anchor of CK1" evidence="22">
    <location>
        <begin position="13"/>
        <end position="284"/>
    </location>
</feature>
<feature type="region of interest" description="Disordered" evidence="20">
    <location>
        <begin position="1171"/>
        <end position="1477"/>
    </location>
</feature>
<feature type="transmembrane region" description="Helical" evidence="21">
    <location>
        <begin position="1836"/>
        <end position="1852"/>
    </location>
</feature>
<dbReference type="Gene3D" id="3.30.870.10">
    <property type="entry name" value="Endonuclease Chain A"/>
    <property type="match status" value="1"/>
</dbReference>
<dbReference type="GO" id="GO:0007165">
    <property type="term" value="P:signal transduction"/>
    <property type="evidence" value="ECO:0007669"/>
    <property type="project" value="TreeGrafter"/>
</dbReference>
<feature type="region of interest" description="Disordered" evidence="20">
    <location>
        <begin position="866"/>
        <end position="971"/>
    </location>
</feature>
<feature type="compositionally biased region" description="Polar residues" evidence="20">
    <location>
        <begin position="1493"/>
        <end position="1514"/>
    </location>
</feature>
<dbReference type="OrthoDB" id="9832446at2759"/>
<feature type="region of interest" description="Disordered" evidence="20">
    <location>
        <begin position="75"/>
        <end position="94"/>
    </location>
</feature>
<dbReference type="InterPro" id="IPR050944">
    <property type="entry name" value="FAM83"/>
</dbReference>
<organism evidence="23 24">
    <name type="scientific">Muraenolepis orangiensis</name>
    <name type="common">Patagonian moray cod</name>
    <dbReference type="NCBI Taxonomy" id="630683"/>
    <lineage>
        <taxon>Eukaryota</taxon>
        <taxon>Metazoa</taxon>
        <taxon>Chordata</taxon>
        <taxon>Craniata</taxon>
        <taxon>Vertebrata</taxon>
        <taxon>Euteleostomi</taxon>
        <taxon>Actinopterygii</taxon>
        <taxon>Neopterygii</taxon>
        <taxon>Teleostei</taxon>
        <taxon>Neoteleostei</taxon>
        <taxon>Acanthomorphata</taxon>
        <taxon>Zeiogadaria</taxon>
        <taxon>Gadariae</taxon>
        <taxon>Gadiformes</taxon>
        <taxon>Muraenolepidoidei</taxon>
        <taxon>Muraenolepididae</taxon>
        <taxon>Muraenolepis</taxon>
    </lineage>
</organism>
<feature type="compositionally biased region" description="Polar residues" evidence="20">
    <location>
        <begin position="884"/>
        <end position="897"/>
    </location>
</feature>
<keyword evidence="7 21" id="KW-0812">Transmembrane</keyword>
<comment type="similarity">
    <text evidence="5">Belongs to the AIG1 family.</text>
</comment>
<dbReference type="EMBL" id="JANIIK010000038">
    <property type="protein sequence ID" value="KAJ3610819.1"/>
    <property type="molecule type" value="Genomic_DNA"/>
</dbReference>
<feature type="compositionally biased region" description="Polar residues" evidence="20">
    <location>
        <begin position="1678"/>
        <end position="1697"/>
    </location>
</feature>
<feature type="compositionally biased region" description="Polar residues" evidence="20">
    <location>
        <begin position="625"/>
        <end position="635"/>
    </location>
</feature>
<feature type="transmembrane region" description="Helical" evidence="21">
    <location>
        <begin position="1864"/>
        <end position="1883"/>
    </location>
</feature>
<evidence type="ECO:0000259" key="22">
    <source>
        <dbReference type="Pfam" id="PF07894"/>
    </source>
</evidence>
<feature type="compositionally biased region" description="Polar residues" evidence="20">
    <location>
        <begin position="1588"/>
        <end position="1610"/>
    </location>
</feature>
<dbReference type="Proteomes" id="UP001148018">
    <property type="component" value="Unassembled WGS sequence"/>
</dbReference>
<comment type="catalytic activity">
    <reaction evidence="12">
        <text>9-hexadecanoyloxy-octadecanoate + H2O = 9-hydroxy-octadecanoate + hexadecanoate + H(+)</text>
        <dbReference type="Rhea" id="RHEA:52052"/>
        <dbReference type="ChEBI" id="CHEBI:7896"/>
        <dbReference type="ChEBI" id="CHEBI:15377"/>
        <dbReference type="ChEBI" id="CHEBI:15378"/>
        <dbReference type="ChEBI" id="CHEBI:83670"/>
        <dbReference type="ChEBI" id="CHEBI:136286"/>
    </reaction>
    <physiologicalReaction direction="left-to-right" evidence="12">
        <dbReference type="Rhea" id="RHEA:52053"/>
    </physiologicalReaction>
</comment>
<dbReference type="PANTHER" id="PTHR16181">
    <property type="entry name" value="PROTEIN FAM83A-RELATED"/>
    <property type="match status" value="1"/>
</dbReference>
<feature type="region of interest" description="Disordered" evidence="20">
    <location>
        <begin position="1493"/>
        <end position="1610"/>
    </location>
</feature>
<feature type="compositionally biased region" description="Polar residues" evidence="20">
    <location>
        <begin position="1205"/>
        <end position="1219"/>
    </location>
</feature>
<feature type="transmembrane region" description="Helical" evidence="21">
    <location>
        <begin position="1895"/>
        <end position="1919"/>
    </location>
</feature>
<feature type="compositionally biased region" description="Basic and acidic residues" evidence="20">
    <location>
        <begin position="690"/>
        <end position="701"/>
    </location>
</feature>
<evidence type="ECO:0000256" key="12">
    <source>
        <dbReference type="ARBA" id="ARBA00047863"/>
    </source>
</evidence>
<dbReference type="FunFam" id="3.30.870.10:FF:000004">
    <property type="entry name" value="protein FAM83H isoform X2"/>
    <property type="match status" value="1"/>
</dbReference>
<feature type="compositionally biased region" description="Polar residues" evidence="20">
    <location>
        <begin position="1298"/>
        <end position="1332"/>
    </location>
</feature>
<feature type="region of interest" description="Disordered" evidence="20">
    <location>
        <begin position="398"/>
        <end position="439"/>
    </location>
</feature>
<evidence type="ECO:0000256" key="14">
    <source>
        <dbReference type="ARBA" id="ARBA00048701"/>
    </source>
</evidence>
<evidence type="ECO:0000256" key="4">
    <source>
        <dbReference type="ARBA" id="ARBA00006937"/>
    </source>
</evidence>
<comment type="subcellular location">
    <subcellularLocation>
        <location evidence="3">Cytoplasm</location>
    </subcellularLocation>
    <subcellularLocation>
        <location evidence="2">Endomembrane system</location>
        <topology evidence="2">Multi-pass membrane protein</topology>
    </subcellularLocation>
</comment>
<comment type="catalytic activity">
    <reaction evidence="13">
        <text>12-octadecanoyloxy-octadecanoate + H2O = 12-hydroxyoctadecanoate + octadecanoate + H(+)</text>
        <dbReference type="Rhea" id="RHEA:52080"/>
        <dbReference type="ChEBI" id="CHEBI:15377"/>
        <dbReference type="ChEBI" id="CHEBI:15378"/>
        <dbReference type="ChEBI" id="CHEBI:25629"/>
        <dbReference type="ChEBI" id="CHEBI:84201"/>
        <dbReference type="ChEBI" id="CHEBI:136330"/>
    </reaction>
    <physiologicalReaction direction="left-to-right" evidence="13">
        <dbReference type="Rhea" id="RHEA:52081"/>
    </physiologicalReaction>
</comment>
<dbReference type="GO" id="GO:0030335">
    <property type="term" value="P:positive regulation of cell migration"/>
    <property type="evidence" value="ECO:0007669"/>
    <property type="project" value="TreeGrafter"/>
</dbReference>
<evidence type="ECO:0000313" key="24">
    <source>
        <dbReference type="Proteomes" id="UP001148018"/>
    </source>
</evidence>
<evidence type="ECO:0000256" key="8">
    <source>
        <dbReference type="ARBA" id="ARBA00022989"/>
    </source>
</evidence>
<evidence type="ECO:0000256" key="7">
    <source>
        <dbReference type="ARBA" id="ARBA00022692"/>
    </source>
</evidence>
<comment type="catalytic activity">
    <reaction evidence="10">
        <text>12-hexadecanoyloxy-octadecanoate + H2O = 12-hydroxyoctadecanoate + hexadecanoate + H(+)</text>
        <dbReference type="Rhea" id="RHEA:52056"/>
        <dbReference type="ChEBI" id="CHEBI:7896"/>
        <dbReference type="ChEBI" id="CHEBI:15377"/>
        <dbReference type="ChEBI" id="CHEBI:15378"/>
        <dbReference type="ChEBI" id="CHEBI:83677"/>
        <dbReference type="ChEBI" id="CHEBI:84201"/>
    </reaction>
    <physiologicalReaction direction="left-to-right" evidence="10">
        <dbReference type="Rhea" id="RHEA:52057"/>
    </physiologicalReaction>
</comment>
<evidence type="ECO:0000256" key="20">
    <source>
        <dbReference type="SAM" id="MobiDB-lite"/>
    </source>
</evidence>
<feature type="compositionally biased region" description="Polar residues" evidence="20">
    <location>
        <begin position="1251"/>
        <end position="1263"/>
    </location>
</feature>
<evidence type="ECO:0000256" key="21">
    <source>
        <dbReference type="SAM" id="Phobius"/>
    </source>
</evidence>
<evidence type="ECO:0000256" key="19">
    <source>
        <dbReference type="ARBA" id="ARBA00049428"/>
    </source>
</evidence>
<feature type="compositionally biased region" description="Low complexity" evidence="20">
    <location>
        <begin position="1561"/>
        <end position="1574"/>
    </location>
</feature>